<evidence type="ECO:0000313" key="1">
    <source>
        <dbReference type="EMBL" id="ADG07586.1"/>
    </source>
</evidence>
<dbReference type="STRING" id="562970.Btus_2955"/>
<dbReference type="Gene3D" id="3.30.160.620">
    <property type="match status" value="1"/>
</dbReference>
<dbReference type="Proteomes" id="UP000002368">
    <property type="component" value="Chromosome"/>
</dbReference>
<dbReference type="AlphaFoldDB" id="D5WVP3"/>
<dbReference type="Gene3D" id="3.40.1620.10">
    <property type="entry name" value="YefM-like domain"/>
    <property type="match status" value="1"/>
</dbReference>
<name>D5WVP3_KYRT2</name>
<organism evidence="1 2">
    <name type="scientific">Kyrpidia tusciae (strain DSM 2912 / NBRC 15312 / T2)</name>
    <name type="common">Bacillus tusciae</name>
    <dbReference type="NCBI Taxonomy" id="562970"/>
    <lineage>
        <taxon>Bacteria</taxon>
        <taxon>Bacillati</taxon>
        <taxon>Bacillota</taxon>
        <taxon>Bacilli</taxon>
        <taxon>Bacillales</taxon>
        <taxon>Alicyclobacillaceae</taxon>
        <taxon>Kyrpidia</taxon>
    </lineage>
</organism>
<reference evidence="1 2" key="1">
    <citation type="journal article" date="2011" name="Stand. Genomic Sci.">
        <title>Complete genome sequence of the thermophilic, hydrogen-oxidizing Bacillus tusciae type strain (T2) and reclassification in the new genus, Kyrpidia gen. nov. as Kyrpidia tusciae comb. nov. and emendation of the family Alicyclobacillaceae da Costa and Rainey, 2010.</title>
        <authorList>
            <person name="Klenk H.P."/>
            <person name="Lapidus A."/>
            <person name="Chertkov O."/>
            <person name="Copeland A."/>
            <person name="Del Rio T.G."/>
            <person name="Nolan M."/>
            <person name="Lucas S."/>
            <person name="Chen F."/>
            <person name="Tice H."/>
            <person name="Cheng J.F."/>
            <person name="Han C."/>
            <person name="Bruce D."/>
            <person name="Goodwin L."/>
            <person name="Pitluck S."/>
            <person name="Pati A."/>
            <person name="Ivanova N."/>
            <person name="Mavromatis K."/>
            <person name="Daum C."/>
            <person name="Chen A."/>
            <person name="Palaniappan K."/>
            <person name="Chang Y.J."/>
            <person name="Land M."/>
            <person name="Hauser L."/>
            <person name="Jeffries C.D."/>
            <person name="Detter J.C."/>
            <person name="Rohde M."/>
            <person name="Abt B."/>
            <person name="Pukall R."/>
            <person name="Goker M."/>
            <person name="Bristow J."/>
            <person name="Markowitz V."/>
            <person name="Hugenholtz P."/>
            <person name="Eisen J.A."/>
        </authorList>
    </citation>
    <scope>NUCLEOTIDE SEQUENCE [LARGE SCALE GENOMIC DNA]</scope>
    <source>
        <strain evidence="1 2">DSM 2912</strain>
    </source>
</reference>
<keyword evidence="2" id="KW-1185">Reference proteome</keyword>
<proteinExistence type="predicted"/>
<dbReference type="KEGG" id="bts:Btus_2955"/>
<evidence type="ECO:0000313" key="2">
    <source>
        <dbReference type="Proteomes" id="UP000002368"/>
    </source>
</evidence>
<dbReference type="Pfam" id="PF12910">
    <property type="entry name" value="PHD_like"/>
    <property type="match status" value="1"/>
</dbReference>
<dbReference type="eggNOG" id="ENOG5032XCU">
    <property type="taxonomic scope" value="Bacteria"/>
</dbReference>
<dbReference type="EMBL" id="CP002017">
    <property type="protein sequence ID" value="ADG07586.1"/>
    <property type="molecule type" value="Genomic_DNA"/>
</dbReference>
<protein>
    <recommendedName>
        <fullName evidence="3">Antitoxin of toxin-antitoxin, RelE / RelB, TA system</fullName>
    </recommendedName>
</protein>
<dbReference type="HOGENOM" id="CLU_1774390_0_0_9"/>
<sequence length="138" mass="15948">MMSAVLNATDVRKDWGHFIDTVVRVRPQFVKRNRDRFAAVSIEHLRFLLSGYCFKMEYQQEDDGTFTGTLDVFDIAANAPTVEELKRELAKEAVEYANEYMEEFQLYFNAPNRKHHAPYVLNVLIQDDLEGVVGLLDA</sequence>
<gene>
    <name evidence="1" type="ordered locus">Btus_2955</name>
</gene>
<evidence type="ECO:0008006" key="3">
    <source>
        <dbReference type="Google" id="ProtNLM"/>
    </source>
</evidence>
<dbReference type="OrthoDB" id="2374448at2"/>
<dbReference type="InterPro" id="IPR035424">
    <property type="entry name" value="Antitoxin_RelB"/>
</dbReference>
<accession>D5WVP3</accession>